<keyword evidence="4" id="KW-0233">DNA recombination</keyword>
<comment type="similarity">
    <text evidence="1">Belongs to the transposase IS21/IS408/IS1162 family.</text>
</comment>
<evidence type="ECO:0000256" key="4">
    <source>
        <dbReference type="ARBA" id="ARBA00023172"/>
    </source>
</evidence>
<evidence type="ECO:0000256" key="2">
    <source>
        <dbReference type="ARBA" id="ARBA00022578"/>
    </source>
</evidence>
<dbReference type="PANTHER" id="PTHR35004">
    <property type="entry name" value="TRANSPOSASE RV3428C-RELATED"/>
    <property type="match status" value="1"/>
</dbReference>
<dbReference type="PROSITE" id="PS50994">
    <property type="entry name" value="INTEGRASE"/>
    <property type="match status" value="1"/>
</dbReference>
<evidence type="ECO:0000256" key="1">
    <source>
        <dbReference type="ARBA" id="ARBA00009277"/>
    </source>
</evidence>
<keyword evidence="3" id="KW-0238">DNA-binding</keyword>
<name>A0ABX3CMS6_9BACI</name>
<dbReference type="PANTHER" id="PTHR35004:SF6">
    <property type="entry name" value="TRANSPOSASE"/>
    <property type="match status" value="1"/>
</dbReference>
<organism evidence="7 8">
    <name type="scientific">Cytobacillus oceanisediminis</name>
    <dbReference type="NCBI Taxonomy" id="665099"/>
    <lineage>
        <taxon>Bacteria</taxon>
        <taxon>Bacillati</taxon>
        <taxon>Bacillota</taxon>
        <taxon>Bacilli</taxon>
        <taxon>Bacillales</taxon>
        <taxon>Bacillaceae</taxon>
        <taxon>Cytobacillus</taxon>
    </lineage>
</organism>
<dbReference type="SUPFAM" id="SSF53098">
    <property type="entry name" value="Ribonuclease H-like"/>
    <property type="match status" value="1"/>
</dbReference>
<evidence type="ECO:0000313" key="7">
    <source>
        <dbReference type="EMBL" id="OHX44796.1"/>
    </source>
</evidence>
<feature type="domain" description="Integrase catalytic" evidence="6">
    <location>
        <begin position="125"/>
        <end position="301"/>
    </location>
</feature>
<dbReference type="InterPro" id="IPR001584">
    <property type="entry name" value="Integrase_cat-core"/>
</dbReference>
<evidence type="ECO:0000259" key="5">
    <source>
        <dbReference type="PROSITE" id="PS50531"/>
    </source>
</evidence>
<dbReference type="Gene3D" id="3.30.420.10">
    <property type="entry name" value="Ribonuclease H-like superfamily/Ribonuclease H"/>
    <property type="match status" value="1"/>
</dbReference>
<sequence>MEEKLVLYIKVQELIKRKFKVAQIAKELKVSRPTVYKYLDMTFDEARAYTDQPLGKKKKLDHYKDWILAWLEEYPHLSSAQIHDWLLERYPHLVVGGSTVRTYVRDIREVYQIEKKVVVRQYEAVPEQPMGKQLQVDWGETRQKTIDNKEIKLYFIAFVLAHSRHKYMEWQTRPFTTRDAIRCHENAFKFYGGRAEEIVYDQDHLIAVSENAGQLLLTAEFQSYVNERKFKVHLCRKADPESKGMIENVVKYIKGNFADSRVFSDIEDWNKRARQWLERTGNHQVHQTTKKRPAEVFLLEKQHLQPVSSLLSYESTINQSITRSVSKDNTIRYKSNRYSVPLGTYQTMSENLVWIEVEDEDRKTLVIRREAKGEVIAEHIISSEKGKLIQNRHHTRDRSKGLKEFKQRLISYFEDQVQATAYLDEISQRYPRYRRDQFTIIYKVIQQYPALIDTILIKCMTEKLYSANDFRDVAHHLDTLRDEPVEEVQSFYTSTPTHSHIKASTRSLNAYTSILGGRA</sequence>
<dbReference type="PROSITE" id="PS50531">
    <property type="entry name" value="HTH_IS21"/>
    <property type="match status" value="1"/>
</dbReference>
<protein>
    <submittedName>
        <fullName evidence="7">Transposase</fullName>
    </submittedName>
</protein>
<dbReference type="InterPro" id="IPR012337">
    <property type="entry name" value="RNaseH-like_sf"/>
</dbReference>
<dbReference type="NCBIfam" id="NF033546">
    <property type="entry name" value="transpos_IS21"/>
    <property type="match status" value="1"/>
</dbReference>
<feature type="domain" description="HTH IS21-type" evidence="5">
    <location>
        <begin position="6"/>
        <end position="71"/>
    </location>
</feature>
<dbReference type="InterPro" id="IPR036397">
    <property type="entry name" value="RNaseH_sf"/>
</dbReference>
<dbReference type="Pfam" id="PF02796">
    <property type="entry name" value="HTH_7"/>
    <property type="match status" value="1"/>
</dbReference>
<dbReference type="InterPro" id="IPR017894">
    <property type="entry name" value="HTH_IS21_transposase_type"/>
</dbReference>
<keyword evidence="8" id="KW-1185">Reference proteome</keyword>
<proteinExistence type="inferred from homology"/>
<keyword evidence="2" id="KW-0815">Transposition</keyword>
<dbReference type="SUPFAM" id="SSF46689">
    <property type="entry name" value="Homeodomain-like"/>
    <property type="match status" value="1"/>
</dbReference>
<dbReference type="Proteomes" id="UP000180194">
    <property type="component" value="Unassembled WGS sequence"/>
</dbReference>
<dbReference type="InterPro" id="IPR006120">
    <property type="entry name" value="Resolvase_HTH_dom"/>
</dbReference>
<gene>
    <name evidence="7" type="ORF">BBV17_25170</name>
</gene>
<evidence type="ECO:0000256" key="3">
    <source>
        <dbReference type="ARBA" id="ARBA00023125"/>
    </source>
</evidence>
<dbReference type="InterPro" id="IPR009057">
    <property type="entry name" value="Homeodomain-like_sf"/>
</dbReference>
<dbReference type="EMBL" id="MBRJ01000040">
    <property type="protein sequence ID" value="OHX44796.1"/>
    <property type="molecule type" value="Genomic_DNA"/>
</dbReference>
<comment type="caution">
    <text evidence="7">The sequence shown here is derived from an EMBL/GenBank/DDBJ whole genome shotgun (WGS) entry which is preliminary data.</text>
</comment>
<evidence type="ECO:0000313" key="8">
    <source>
        <dbReference type="Proteomes" id="UP000180194"/>
    </source>
</evidence>
<reference evidence="7 8" key="1">
    <citation type="submission" date="2016-07" db="EMBL/GenBank/DDBJ databases">
        <title>Bacillus oceanisediminis whole genome.</title>
        <authorList>
            <person name="Pal Y."/>
            <person name="Verma A."/>
            <person name="Mual P."/>
            <person name="Srinivasan K."/>
        </authorList>
    </citation>
    <scope>NUCLEOTIDE SEQUENCE [LARGE SCALE GENOMIC DNA]</scope>
    <source>
        <strain evidence="7 8">Bhandara28</strain>
    </source>
</reference>
<accession>A0ABX3CMS6</accession>
<evidence type="ECO:0000259" key="6">
    <source>
        <dbReference type="PROSITE" id="PS50994"/>
    </source>
</evidence>
<dbReference type="Gene3D" id="1.10.10.60">
    <property type="entry name" value="Homeodomain-like"/>
    <property type="match status" value="1"/>
</dbReference>